<name>A0ABN9V616_9DINO</name>
<feature type="compositionally biased region" description="Basic and acidic residues" evidence="2">
    <location>
        <begin position="84"/>
        <end position="106"/>
    </location>
</feature>
<feature type="transmembrane region" description="Helical" evidence="3">
    <location>
        <begin position="450"/>
        <end position="471"/>
    </location>
</feature>
<feature type="region of interest" description="Disordered" evidence="2">
    <location>
        <begin position="1"/>
        <end position="64"/>
    </location>
</feature>
<protein>
    <submittedName>
        <fullName evidence="4">Uncharacterized protein</fullName>
    </submittedName>
</protein>
<evidence type="ECO:0000256" key="1">
    <source>
        <dbReference type="SAM" id="Coils"/>
    </source>
</evidence>
<feature type="compositionally biased region" description="Basic and acidic residues" evidence="2">
    <location>
        <begin position="32"/>
        <end position="63"/>
    </location>
</feature>
<sequence>MWAQCGLRRATSKDVGAVEKKPYDDDDDDNNGDCHVDGDKNGDCYGYDSHESSDDEPSPHDELAGYLMKMDPAPAEIDRVIDNLIKKKDDDTTVKDDDTGEKGDDITEKDDDIAEKEKKDDDIAEKEKKDDDIAEMENDEAIHNVTEKMLTAAGRGDEESDQDDKFTFKCLRGATAPNSPEADYLDPVITPAAWTPVLNVLKTLAVGEAAAQGNVAHVGIRFLPLYVARCCVASRCALQSDMLLKYTCATPATPLSRDCWPLCPMARCLTPLASALGLGLAPCLLGLLALARKRQLEPAGRSREHAALDALKQVVGVCWAAVVGRACGGTLDAVGGWGGSGCAQGWLHSLLDATVGVWVMRRVLRYCLLEVQRQVGEDVAKQLASGGQDGSHYFEATGHVRARAYGEQLLVWLFVATFMKVSTTLLILVQDVQFQALARYVLDPLLGARWLGPPFLLVTTGAMWCLQFWLVDEVLVEASGACFFKDGAMSEPLLKQAEAERQRLEELAEELGALREQCELARADQTSAREELRLARGQASARQLDLRRTLSELEAARAAAAAAAASAGLAGLPGGPLSRSRSAGQIAPSPETRWAVG</sequence>
<dbReference type="EMBL" id="CAUYUJ010016734">
    <property type="protein sequence ID" value="CAK0868320.1"/>
    <property type="molecule type" value="Genomic_DNA"/>
</dbReference>
<feature type="coiled-coil region" evidence="1">
    <location>
        <begin position="494"/>
        <end position="524"/>
    </location>
</feature>
<keyword evidence="3" id="KW-0812">Transmembrane</keyword>
<dbReference type="InterPro" id="IPR022127">
    <property type="entry name" value="STIMATE/YPL162C"/>
</dbReference>
<gene>
    <name evidence="4" type="ORF">PCOR1329_LOCUS55013</name>
</gene>
<keyword evidence="3" id="KW-1133">Transmembrane helix</keyword>
<evidence type="ECO:0000256" key="2">
    <source>
        <dbReference type="SAM" id="MobiDB-lite"/>
    </source>
</evidence>
<organism evidence="4 5">
    <name type="scientific">Prorocentrum cordatum</name>
    <dbReference type="NCBI Taxonomy" id="2364126"/>
    <lineage>
        <taxon>Eukaryota</taxon>
        <taxon>Sar</taxon>
        <taxon>Alveolata</taxon>
        <taxon>Dinophyceae</taxon>
        <taxon>Prorocentrales</taxon>
        <taxon>Prorocentraceae</taxon>
        <taxon>Prorocentrum</taxon>
    </lineage>
</organism>
<keyword evidence="3" id="KW-0472">Membrane</keyword>
<evidence type="ECO:0000313" key="5">
    <source>
        <dbReference type="Proteomes" id="UP001189429"/>
    </source>
</evidence>
<keyword evidence="1" id="KW-0175">Coiled coil</keyword>
<feature type="compositionally biased region" description="Basic and acidic residues" evidence="2">
    <location>
        <begin position="115"/>
        <end position="131"/>
    </location>
</feature>
<keyword evidence="5" id="KW-1185">Reference proteome</keyword>
<reference evidence="4" key="1">
    <citation type="submission" date="2023-10" db="EMBL/GenBank/DDBJ databases">
        <authorList>
            <person name="Chen Y."/>
            <person name="Shah S."/>
            <person name="Dougan E. K."/>
            <person name="Thang M."/>
            <person name="Chan C."/>
        </authorList>
    </citation>
    <scope>NUCLEOTIDE SEQUENCE [LARGE SCALE GENOMIC DNA]</scope>
</reference>
<evidence type="ECO:0000256" key="3">
    <source>
        <dbReference type="SAM" id="Phobius"/>
    </source>
</evidence>
<dbReference type="Proteomes" id="UP001189429">
    <property type="component" value="Unassembled WGS sequence"/>
</dbReference>
<accession>A0ABN9V616</accession>
<dbReference type="PANTHER" id="PTHR31735">
    <property type="entry name" value="VACUOLAR MEMBRANE PROTEIN YPL162C"/>
    <property type="match status" value="1"/>
</dbReference>
<feature type="region of interest" description="Disordered" evidence="2">
    <location>
        <begin position="84"/>
        <end position="132"/>
    </location>
</feature>
<dbReference type="Pfam" id="PF12400">
    <property type="entry name" value="STIMATE"/>
    <property type="match status" value="1"/>
</dbReference>
<proteinExistence type="predicted"/>
<feature type="region of interest" description="Disordered" evidence="2">
    <location>
        <begin position="575"/>
        <end position="597"/>
    </location>
</feature>
<dbReference type="PANTHER" id="PTHR31735:SF1">
    <property type="entry name" value="VACUOLAR MEMBRANE PROTEIN YPL162C"/>
    <property type="match status" value="1"/>
</dbReference>
<comment type="caution">
    <text evidence="4">The sequence shown here is derived from an EMBL/GenBank/DDBJ whole genome shotgun (WGS) entry which is preliminary data.</text>
</comment>
<feature type="transmembrane region" description="Helical" evidence="3">
    <location>
        <begin position="272"/>
        <end position="291"/>
    </location>
</feature>
<evidence type="ECO:0000313" key="4">
    <source>
        <dbReference type="EMBL" id="CAK0868320.1"/>
    </source>
</evidence>
<feature type="transmembrane region" description="Helical" evidence="3">
    <location>
        <begin position="409"/>
        <end position="430"/>
    </location>
</feature>